<dbReference type="AlphaFoldDB" id="A0AAU7CE98"/>
<sequence>MDLLEDENEFIVRGSLPGMRPEDIHITVHGNDVTFRGEIKADYEWQESQYRIRERRHGVFQRTVSLPTPISPVKAQAQFEDGVLTLVLPEAEEAKPKEIRIGGRSQPGARAQVGGQSQTGGQPQGGAQS</sequence>
<dbReference type="RefSeq" id="WP_406696323.1">
    <property type="nucleotide sequence ID" value="NZ_CP155447.1"/>
</dbReference>
<dbReference type="InterPro" id="IPR031107">
    <property type="entry name" value="Small_HSP"/>
</dbReference>
<feature type="compositionally biased region" description="Low complexity" evidence="3">
    <location>
        <begin position="112"/>
        <end position="121"/>
    </location>
</feature>
<accession>A0AAU7CE98</accession>
<evidence type="ECO:0000259" key="4">
    <source>
        <dbReference type="PROSITE" id="PS01031"/>
    </source>
</evidence>
<name>A0AAU7CE98_9BACT</name>
<dbReference type="PROSITE" id="PS01031">
    <property type="entry name" value="SHSP"/>
    <property type="match status" value="1"/>
</dbReference>
<dbReference type="PANTHER" id="PTHR11527">
    <property type="entry name" value="HEAT-SHOCK PROTEIN 20 FAMILY MEMBER"/>
    <property type="match status" value="1"/>
</dbReference>
<dbReference type="EMBL" id="CP155447">
    <property type="protein sequence ID" value="XBH03584.1"/>
    <property type="molecule type" value="Genomic_DNA"/>
</dbReference>
<dbReference type="Gene3D" id="2.60.40.790">
    <property type="match status" value="1"/>
</dbReference>
<proteinExistence type="inferred from homology"/>
<evidence type="ECO:0000256" key="3">
    <source>
        <dbReference type="SAM" id="MobiDB-lite"/>
    </source>
</evidence>
<evidence type="ECO:0000256" key="2">
    <source>
        <dbReference type="RuleBase" id="RU003616"/>
    </source>
</evidence>
<feature type="region of interest" description="Disordered" evidence="3">
    <location>
        <begin position="94"/>
        <end position="129"/>
    </location>
</feature>
<dbReference type="SUPFAM" id="SSF49764">
    <property type="entry name" value="HSP20-like chaperones"/>
    <property type="match status" value="1"/>
</dbReference>
<dbReference type="CDD" id="cd06464">
    <property type="entry name" value="ACD_sHsps-like"/>
    <property type="match status" value="1"/>
</dbReference>
<evidence type="ECO:0000256" key="1">
    <source>
        <dbReference type="PROSITE-ProRule" id="PRU00285"/>
    </source>
</evidence>
<protein>
    <submittedName>
        <fullName evidence="5">Hsp20/alpha crystallin family protein</fullName>
    </submittedName>
</protein>
<comment type="similarity">
    <text evidence="1 2">Belongs to the small heat shock protein (HSP20) family.</text>
</comment>
<feature type="domain" description="SHSP" evidence="4">
    <location>
        <begin position="1"/>
        <end position="104"/>
    </location>
</feature>
<dbReference type="InterPro" id="IPR002068">
    <property type="entry name" value="A-crystallin/Hsp20_dom"/>
</dbReference>
<dbReference type="Pfam" id="PF00011">
    <property type="entry name" value="HSP20"/>
    <property type="match status" value="1"/>
</dbReference>
<dbReference type="InterPro" id="IPR008978">
    <property type="entry name" value="HSP20-like_chaperone"/>
</dbReference>
<reference evidence="5" key="1">
    <citation type="submission" date="2024-05" db="EMBL/GenBank/DDBJ databases">
        <title>Planctomycetes of the genus Singulisphaera possess chitinolytic capabilities.</title>
        <authorList>
            <person name="Ivanova A."/>
        </authorList>
    </citation>
    <scope>NUCLEOTIDE SEQUENCE</scope>
    <source>
        <strain evidence="5">Ch08T</strain>
    </source>
</reference>
<evidence type="ECO:0000313" key="5">
    <source>
        <dbReference type="EMBL" id="XBH03584.1"/>
    </source>
</evidence>
<gene>
    <name evidence="5" type="ORF">V5E97_35555</name>
</gene>
<organism evidence="5">
    <name type="scientific">Singulisphaera sp. Ch08</name>
    <dbReference type="NCBI Taxonomy" id="3120278"/>
    <lineage>
        <taxon>Bacteria</taxon>
        <taxon>Pseudomonadati</taxon>
        <taxon>Planctomycetota</taxon>
        <taxon>Planctomycetia</taxon>
        <taxon>Isosphaerales</taxon>
        <taxon>Isosphaeraceae</taxon>
        <taxon>Singulisphaera</taxon>
    </lineage>
</organism>